<dbReference type="PROSITE" id="PS50893">
    <property type="entry name" value="ABC_TRANSPORTER_2"/>
    <property type="match status" value="1"/>
</dbReference>
<evidence type="ECO:0000256" key="2">
    <source>
        <dbReference type="ARBA" id="ARBA00022448"/>
    </source>
</evidence>
<dbReference type="CDD" id="cd03255">
    <property type="entry name" value="ABC_MJ0796_LolCDE_FtsE"/>
    <property type="match status" value="1"/>
</dbReference>
<sequence length="231" mass="25013">MSVLELDKLTYHYGKYNHQVLKGITAAFEEGQMASIMGRSGAGKTTLLSLVSGLDTASGGRVLYRGQDVAKLDRDNYRARSVGLVFQGYNLLTNASALDNIVLSMQISGVKSSHKKADALALLAKLGIDEETAKRKVLRMSGGEQQRVGIARALAHDPDVIIADEPTGNLDEESEQIIMEILTGLAHQEGKCVLVVTHSQAVANYADQVWRLRDGKLEGKKRPPKVSVVQG</sequence>
<dbReference type="SMART" id="SM00382">
    <property type="entry name" value="AAA"/>
    <property type="match status" value="1"/>
</dbReference>
<dbReference type="InterPro" id="IPR017871">
    <property type="entry name" value="ABC_transporter-like_CS"/>
</dbReference>
<protein>
    <submittedName>
        <fullName evidence="6">ABC transporter ATP-binding protein</fullName>
    </submittedName>
</protein>
<dbReference type="InterPro" id="IPR017911">
    <property type="entry name" value="MacB-like_ATP-bd"/>
</dbReference>
<dbReference type="Pfam" id="PF00005">
    <property type="entry name" value="ABC_tran"/>
    <property type="match status" value="1"/>
</dbReference>
<accession>A0ABM8B7V1</accession>
<comment type="similarity">
    <text evidence="1">Belongs to the ABC transporter superfamily.</text>
</comment>
<dbReference type="PROSITE" id="PS00211">
    <property type="entry name" value="ABC_TRANSPORTER_1"/>
    <property type="match status" value="1"/>
</dbReference>
<keyword evidence="4 6" id="KW-0067">ATP-binding</keyword>
<dbReference type="InterPro" id="IPR027417">
    <property type="entry name" value="P-loop_NTPase"/>
</dbReference>
<dbReference type="Proteomes" id="UP001321766">
    <property type="component" value="Chromosome"/>
</dbReference>
<dbReference type="EMBL" id="AP026798">
    <property type="protein sequence ID" value="BDR52797.1"/>
    <property type="molecule type" value="Genomic_DNA"/>
</dbReference>
<dbReference type="Gene3D" id="3.40.50.300">
    <property type="entry name" value="P-loop containing nucleotide triphosphate hydrolases"/>
    <property type="match status" value="1"/>
</dbReference>
<evidence type="ECO:0000259" key="5">
    <source>
        <dbReference type="PROSITE" id="PS50893"/>
    </source>
</evidence>
<dbReference type="InterPro" id="IPR015854">
    <property type="entry name" value="ABC_transpr_LolD-like"/>
</dbReference>
<keyword evidence="3" id="KW-0547">Nucleotide-binding</keyword>
<dbReference type="GO" id="GO:0005524">
    <property type="term" value="F:ATP binding"/>
    <property type="evidence" value="ECO:0007669"/>
    <property type="project" value="UniProtKB-KW"/>
</dbReference>
<feature type="domain" description="ABC transporter" evidence="5">
    <location>
        <begin position="4"/>
        <end position="231"/>
    </location>
</feature>
<evidence type="ECO:0000256" key="1">
    <source>
        <dbReference type="ARBA" id="ARBA00005417"/>
    </source>
</evidence>
<reference evidence="6 7" key="1">
    <citation type="journal article" date="2023" name="Microbiol. Spectr.">
        <title>Symbiosis of Carpenter Bees with Uncharacterized Lactic Acid Bacteria Showing NAD Auxotrophy.</title>
        <authorList>
            <person name="Kawasaki S."/>
            <person name="Ozawa K."/>
            <person name="Mori T."/>
            <person name="Yamamoto A."/>
            <person name="Ito M."/>
            <person name="Ohkuma M."/>
            <person name="Sakamoto M."/>
            <person name="Matsutani M."/>
        </authorList>
    </citation>
    <scope>NUCLEOTIDE SEQUENCE [LARGE SCALE GENOMIC DNA]</scope>
    <source>
        <strain evidence="6 7">Kim37-2</strain>
    </source>
</reference>
<organism evidence="6 7">
    <name type="scientific">Bombiscardovia nodaiensis</name>
    <dbReference type="NCBI Taxonomy" id="2932181"/>
    <lineage>
        <taxon>Bacteria</taxon>
        <taxon>Bacillati</taxon>
        <taxon>Actinomycetota</taxon>
        <taxon>Actinomycetes</taxon>
        <taxon>Bifidobacteriales</taxon>
        <taxon>Bifidobacteriaceae</taxon>
        <taxon>Bombiscardovia</taxon>
    </lineage>
</organism>
<evidence type="ECO:0000313" key="7">
    <source>
        <dbReference type="Proteomes" id="UP001321766"/>
    </source>
</evidence>
<evidence type="ECO:0000256" key="3">
    <source>
        <dbReference type="ARBA" id="ARBA00022741"/>
    </source>
</evidence>
<dbReference type="PANTHER" id="PTHR24220">
    <property type="entry name" value="IMPORT ATP-BINDING PROTEIN"/>
    <property type="match status" value="1"/>
</dbReference>
<dbReference type="InterPro" id="IPR003593">
    <property type="entry name" value="AAA+_ATPase"/>
</dbReference>
<dbReference type="SUPFAM" id="SSF52540">
    <property type="entry name" value="P-loop containing nucleoside triphosphate hydrolases"/>
    <property type="match status" value="1"/>
</dbReference>
<gene>
    <name evidence="6" type="ORF">KIM372_07040</name>
</gene>
<keyword evidence="2" id="KW-0813">Transport</keyword>
<dbReference type="PANTHER" id="PTHR24220:SF689">
    <property type="entry name" value="LIPOPROTEIN-RELEASING SYSTEM ATP-BINDING PROTEIN LOLD"/>
    <property type="match status" value="1"/>
</dbReference>
<evidence type="ECO:0000313" key="6">
    <source>
        <dbReference type="EMBL" id="BDR52797.1"/>
    </source>
</evidence>
<keyword evidence="7" id="KW-1185">Reference proteome</keyword>
<name>A0ABM8B7V1_9BIFI</name>
<dbReference type="InterPro" id="IPR003439">
    <property type="entry name" value="ABC_transporter-like_ATP-bd"/>
</dbReference>
<proteinExistence type="inferred from homology"/>
<evidence type="ECO:0000256" key="4">
    <source>
        <dbReference type="ARBA" id="ARBA00022840"/>
    </source>
</evidence>